<keyword evidence="8" id="KW-0460">Magnesium</keyword>
<evidence type="ECO:0000256" key="12">
    <source>
        <dbReference type="ARBA" id="ARBA00023136"/>
    </source>
</evidence>
<keyword evidence="5" id="KW-0042">Antenna complex</keyword>
<keyword evidence="6 14" id="KW-0812">Transmembrane</keyword>
<comment type="function">
    <text evidence="1">Antenna complexes are light-harvesting systems, which transfer the excitation energy to the reaction centers.</text>
</comment>
<keyword evidence="4" id="KW-0148">Chlorophyll</keyword>
<evidence type="ECO:0000256" key="2">
    <source>
        <dbReference type="ARBA" id="ARBA00004249"/>
    </source>
</evidence>
<evidence type="ECO:0000256" key="6">
    <source>
        <dbReference type="ARBA" id="ARBA00022692"/>
    </source>
</evidence>
<dbReference type="GO" id="GO:0019866">
    <property type="term" value="C:organelle inner membrane"/>
    <property type="evidence" value="ECO:0007669"/>
    <property type="project" value="InterPro"/>
</dbReference>
<dbReference type="Pfam" id="PF00556">
    <property type="entry name" value="LHC"/>
    <property type="match status" value="1"/>
</dbReference>
<evidence type="ECO:0000256" key="14">
    <source>
        <dbReference type="SAM" id="Phobius"/>
    </source>
</evidence>
<keyword evidence="11" id="KW-0157">Chromophore</keyword>
<organism evidence="16 17">
    <name type="scientific">Aestuariivirga litoralis</name>
    <dbReference type="NCBI Taxonomy" id="2650924"/>
    <lineage>
        <taxon>Bacteria</taxon>
        <taxon>Pseudomonadati</taxon>
        <taxon>Pseudomonadota</taxon>
        <taxon>Alphaproteobacteria</taxon>
        <taxon>Hyphomicrobiales</taxon>
        <taxon>Aestuariivirgaceae</taxon>
        <taxon>Aestuariivirga</taxon>
    </lineage>
</organism>
<sequence>MNQGRIWCVVNPTVGLPLFIGGVAVTSLVVHASVMSHTTWMSNYWQGAAAKTAAVDTTIAPVASNVTKTGDGYVITVKVTPDAALDGSKLAAK</sequence>
<protein>
    <submittedName>
        <fullName evidence="16">Light-harvesting protein</fullName>
    </submittedName>
</protein>
<keyword evidence="17" id="KW-1185">Reference proteome</keyword>
<keyword evidence="7" id="KW-0479">Metal-binding</keyword>
<keyword evidence="10 14" id="KW-1133">Transmembrane helix</keyword>
<dbReference type="InterPro" id="IPR035889">
    <property type="entry name" value="Light-harvesting_complex"/>
</dbReference>
<feature type="transmembrane region" description="Helical" evidence="14">
    <location>
        <begin position="14"/>
        <end position="34"/>
    </location>
</feature>
<dbReference type="InterPro" id="IPR018332">
    <property type="entry name" value="Antenna_alpha"/>
</dbReference>
<dbReference type="Proteomes" id="UP000248795">
    <property type="component" value="Unassembled WGS sequence"/>
</dbReference>
<dbReference type="PROSITE" id="PS00968">
    <property type="entry name" value="ANTENNA_COMP_ALPHA"/>
    <property type="match status" value="1"/>
</dbReference>
<dbReference type="GO" id="GO:0019684">
    <property type="term" value="P:photosynthesis, light reaction"/>
    <property type="evidence" value="ECO:0007669"/>
    <property type="project" value="InterPro"/>
</dbReference>
<evidence type="ECO:0000256" key="7">
    <source>
        <dbReference type="ARBA" id="ARBA00022723"/>
    </source>
</evidence>
<keyword evidence="3" id="KW-1003">Cell membrane</keyword>
<evidence type="ECO:0000313" key="16">
    <source>
        <dbReference type="EMBL" id="PZF76058.1"/>
    </source>
</evidence>
<dbReference type="GO" id="GO:0042314">
    <property type="term" value="F:bacteriochlorophyll binding"/>
    <property type="evidence" value="ECO:0007669"/>
    <property type="project" value="UniProtKB-KW"/>
</dbReference>
<dbReference type="PRINTS" id="PR00673">
    <property type="entry name" value="LIGHTHARVSTA"/>
</dbReference>
<dbReference type="AlphaFoldDB" id="A0A2W2B7K7"/>
<dbReference type="GO" id="GO:0005886">
    <property type="term" value="C:plasma membrane"/>
    <property type="evidence" value="ECO:0007669"/>
    <property type="project" value="UniProtKB-SubCell"/>
</dbReference>
<evidence type="ECO:0000259" key="15">
    <source>
        <dbReference type="Pfam" id="PF00556"/>
    </source>
</evidence>
<keyword evidence="9" id="KW-0076">Bacteriochlorophyll</keyword>
<dbReference type="EMBL" id="QKVK01000007">
    <property type="protein sequence ID" value="PZF76058.1"/>
    <property type="molecule type" value="Genomic_DNA"/>
</dbReference>
<dbReference type="Gene3D" id="4.10.220.20">
    <property type="entry name" value="Light-harvesting complex"/>
    <property type="match status" value="1"/>
</dbReference>
<feature type="domain" description="Antenna complex alpha/beta subunit" evidence="15">
    <location>
        <begin position="4"/>
        <end position="40"/>
    </location>
</feature>
<name>A0A2W2B7K7_9HYPH</name>
<keyword evidence="13" id="KW-0437">Light-harvesting polypeptide</keyword>
<reference evidence="17" key="1">
    <citation type="submission" date="2018-06" db="EMBL/GenBank/DDBJ databases">
        <title>Aestuariibacter litoralis strain KCTC 52945T.</title>
        <authorList>
            <person name="Li X."/>
            <person name="Salam N."/>
            <person name="Li J.-L."/>
            <person name="Chen Y.-M."/>
            <person name="Yang Z.-W."/>
            <person name="Zhang L.-Y."/>
            <person name="Han M.-X."/>
            <person name="Xiao M."/>
            <person name="Li W.-J."/>
        </authorList>
    </citation>
    <scope>NUCLEOTIDE SEQUENCE [LARGE SCALE GENOMIC DNA]</scope>
    <source>
        <strain evidence="17">KCTC 52945</strain>
    </source>
</reference>
<evidence type="ECO:0000256" key="5">
    <source>
        <dbReference type="ARBA" id="ARBA00022549"/>
    </source>
</evidence>
<gene>
    <name evidence="16" type="ORF">DK847_15595</name>
</gene>
<evidence type="ECO:0000256" key="3">
    <source>
        <dbReference type="ARBA" id="ARBA00022475"/>
    </source>
</evidence>
<comment type="subcellular location">
    <subcellularLocation>
        <location evidence="2">Cell inner membrane</location>
        <topology evidence="2">Single-pass type II membrane protein</topology>
    </subcellularLocation>
</comment>
<dbReference type="SUPFAM" id="SSF56918">
    <property type="entry name" value="Light-harvesting complex subunits"/>
    <property type="match status" value="1"/>
</dbReference>
<evidence type="ECO:0000256" key="8">
    <source>
        <dbReference type="ARBA" id="ARBA00022842"/>
    </source>
</evidence>
<evidence type="ECO:0000256" key="10">
    <source>
        <dbReference type="ARBA" id="ARBA00022989"/>
    </source>
</evidence>
<evidence type="ECO:0000256" key="1">
    <source>
        <dbReference type="ARBA" id="ARBA00002455"/>
    </source>
</evidence>
<evidence type="ECO:0000256" key="11">
    <source>
        <dbReference type="ARBA" id="ARBA00022991"/>
    </source>
</evidence>
<keyword evidence="12 14" id="KW-0472">Membrane</keyword>
<dbReference type="InterPro" id="IPR002361">
    <property type="entry name" value="Antenna_alpha_CS"/>
</dbReference>
<dbReference type="InterPro" id="IPR000066">
    <property type="entry name" value="Antenna_a/b"/>
</dbReference>
<evidence type="ECO:0000256" key="9">
    <source>
        <dbReference type="ARBA" id="ARBA00022956"/>
    </source>
</evidence>
<evidence type="ECO:0000313" key="17">
    <source>
        <dbReference type="Proteomes" id="UP000248795"/>
    </source>
</evidence>
<dbReference type="GO" id="GO:0046872">
    <property type="term" value="F:metal ion binding"/>
    <property type="evidence" value="ECO:0007669"/>
    <property type="project" value="UniProtKB-KW"/>
</dbReference>
<comment type="caution">
    <text evidence="16">The sequence shown here is derived from an EMBL/GenBank/DDBJ whole genome shotgun (WGS) entry which is preliminary data.</text>
</comment>
<accession>A0A2W2B7K7</accession>
<evidence type="ECO:0000256" key="13">
    <source>
        <dbReference type="ARBA" id="ARBA00023243"/>
    </source>
</evidence>
<dbReference type="RefSeq" id="WP_111199443.1">
    <property type="nucleotide sequence ID" value="NZ_QKVK01000007.1"/>
</dbReference>
<proteinExistence type="predicted"/>
<dbReference type="GO" id="GO:0030077">
    <property type="term" value="C:plasma membrane light-harvesting complex"/>
    <property type="evidence" value="ECO:0007669"/>
    <property type="project" value="InterPro"/>
</dbReference>
<evidence type="ECO:0000256" key="4">
    <source>
        <dbReference type="ARBA" id="ARBA00022494"/>
    </source>
</evidence>